<dbReference type="STRING" id="6313.A0A0K0D3E6"/>
<evidence type="ECO:0000256" key="5">
    <source>
        <dbReference type="ARBA" id="ARBA00023125"/>
    </source>
</evidence>
<dbReference type="GO" id="GO:0043565">
    <property type="term" value="F:sequence-specific DNA binding"/>
    <property type="evidence" value="ECO:0007669"/>
    <property type="project" value="TreeGrafter"/>
</dbReference>
<protein>
    <submittedName>
        <fullName evidence="11">CSRNP_N domain-containing protein</fullName>
    </submittedName>
</protein>
<sequence length="239" mass="27475">MDHQKQNNKRVRFTTVKVYYFARTQGISTVPKSGEVSLGMVDKHFTERQFSLWPGHRPELKLTNESEDYTEPLTRKRKARIKMLKRSGVQVRKVNSSNTNSLESIRQSRILCGCHCENGVCLFDTCQCALEGIVCQVDGVDEFGMAHPCWCNAMSCSNPCGRTEFDPEHVRNHYQMTMMRLKHAEKTVFYCFYLICFEKGSVWGSNHRQPCDTHVFDPRTHGSSDLLSLRGRQIASKLV</sequence>
<keyword evidence="6" id="KW-0010">Activator</keyword>
<keyword evidence="3" id="KW-0053">Apoptosis</keyword>
<reference evidence="11" key="2">
    <citation type="submission" date="2017-02" db="UniProtKB">
        <authorList>
            <consortium name="WormBaseParasite"/>
        </authorList>
    </citation>
    <scope>IDENTIFICATION</scope>
</reference>
<proteinExistence type="inferred from homology"/>
<reference evidence="10" key="1">
    <citation type="submission" date="2012-09" db="EMBL/GenBank/DDBJ databases">
        <authorList>
            <person name="Martin A.A."/>
        </authorList>
    </citation>
    <scope>NUCLEOTIDE SEQUENCE</scope>
</reference>
<evidence type="ECO:0000256" key="2">
    <source>
        <dbReference type="ARBA" id="ARBA00008548"/>
    </source>
</evidence>
<evidence type="ECO:0000256" key="4">
    <source>
        <dbReference type="ARBA" id="ARBA00023015"/>
    </source>
</evidence>
<accession>A0A0K0D3E6</accession>
<dbReference type="WBParaSite" id="ACAC_0000459101-mRNA-1">
    <property type="protein sequence ID" value="ACAC_0000459101-mRNA-1"/>
    <property type="gene ID" value="ACAC_0000459101"/>
</dbReference>
<evidence type="ECO:0000256" key="1">
    <source>
        <dbReference type="ARBA" id="ARBA00004123"/>
    </source>
</evidence>
<feature type="domain" description="Cysteine/serine-rich nuclear protein N-terminal" evidence="9">
    <location>
        <begin position="65"/>
        <end position="183"/>
    </location>
</feature>
<comment type="similarity">
    <text evidence="2">Belongs to the AXUD1 family.</text>
</comment>
<comment type="subcellular location">
    <subcellularLocation>
        <location evidence="1">Nucleus</location>
    </subcellularLocation>
</comment>
<dbReference type="Pfam" id="PF16019">
    <property type="entry name" value="CSRNP_N"/>
    <property type="match status" value="2"/>
</dbReference>
<name>A0A0K0D3E6_ANGCA</name>
<keyword evidence="4" id="KW-0805">Transcription regulation</keyword>
<dbReference type="InterPro" id="IPR031972">
    <property type="entry name" value="CSRNP_N"/>
</dbReference>
<dbReference type="PANTHER" id="PTHR13580:SF9">
    <property type="entry name" value="AXIN1 UP-REGULATED 1, ISOFORM A"/>
    <property type="match status" value="1"/>
</dbReference>
<dbReference type="Proteomes" id="UP000035642">
    <property type="component" value="Unassembled WGS sequence"/>
</dbReference>
<evidence type="ECO:0000313" key="10">
    <source>
        <dbReference type="Proteomes" id="UP000035642"/>
    </source>
</evidence>
<dbReference type="GO" id="GO:0000981">
    <property type="term" value="F:DNA-binding transcription factor activity, RNA polymerase II-specific"/>
    <property type="evidence" value="ECO:0007669"/>
    <property type="project" value="TreeGrafter"/>
</dbReference>
<evidence type="ECO:0000256" key="7">
    <source>
        <dbReference type="ARBA" id="ARBA00023163"/>
    </source>
</evidence>
<feature type="domain" description="Cysteine/serine-rich nuclear protein N-terminal" evidence="9">
    <location>
        <begin position="7"/>
        <end position="52"/>
    </location>
</feature>
<organism evidence="10 11">
    <name type="scientific">Angiostrongylus cantonensis</name>
    <name type="common">Rat lungworm</name>
    <dbReference type="NCBI Taxonomy" id="6313"/>
    <lineage>
        <taxon>Eukaryota</taxon>
        <taxon>Metazoa</taxon>
        <taxon>Ecdysozoa</taxon>
        <taxon>Nematoda</taxon>
        <taxon>Chromadorea</taxon>
        <taxon>Rhabditida</taxon>
        <taxon>Rhabditina</taxon>
        <taxon>Rhabditomorpha</taxon>
        <taxon>Strongyloidea</taxon>
        <taxon>Metastrongylidae</taxon>
        <taxon>Angiostrongylus</taxon>
    </lineage>
</organism>
<dbReference type="GO" id="GO:0005634">
    <property type="term" value="C:nucleus"/>
    <property type="evidence" value="ECO:0007669"/>
    <property type="project" value="UniProtKB-SubCell"/>
</dbReference>
<keyword evidence="5" id="KW-0238">DNA-binding</keyword>
<keyword evidence="7" id="KW-0804">Transcription</keyword>
<evidence type="ECO:0000256" key="6">
    <source>
        <dbReference type="ARBA" id="ARBA00023159"/>
    </source>
</evidence>
<evidence type="ECO:0000259" key="9">
    <source>
        <dbReference type="Pfam" id="PF16019"/>
    </source>
</evidence>
<dbReference type="GO" id="GO:0006915">
    <property type="term" value="P:apoptotic process"/>
    <property type="evidence" value="ECO:0007669"/>
    <property type="project" value="UniProtKB-KW"/>
</dbReference>
<dbReference type="PANTHER" id="PTHR13580">
    <property type="entry name" value="TGF-BETA INDUCED APOPTOSIS PROTEIN"/>
    <property type="match status" value="1"/>
</dbReference>
<evidence type="ECO:0000256" key="3">
    <source>
        <dbReference type="ARBA" id="ARBA00022703"/>
    </source>
</evidence>
<dbReference type="AlphaFoldDB" id="A0A0K0D3E6"/>
<dbReference type="InterPro" id="IPR023260">
    <property type="entry name" value="Cys/Ser-rich_nuc_prot"/>
</dbReference>
<evidence type="ECO:0000313" key="11">
    <source>
        <dbReference type="WBParaSite" id="ACAC_0000459101-mRNA-1"/>
    </source>
</evidence>
<keyword evidence="10" id="KW-1185">Reference proteome</keyword>
<evidence type="ECO:0000256" key="8">
    <source>
        <dbReference type="ARBA" id="ARBA00023242"/>
    </source>
</evidence>
<keyword evidence="8" id="KW-0539">Nucleus</keyword>